<dbReference type="OrthoDB" id="192555at2759"/>
<feature type="domain" description="Protein kinase" evidence="5">
    <location>
        <begin position="166"/>
        <end position="373"/>
    </location>
</feature>
<dbReference type="InParanoid" id="D8LY86"/>
<proteinExistence type="inferred from homology"/>
<accession>D8LY86</accession>
<dbReference type="RefSeq" id="XP_012894589.1">
    <property type="nucleotide sequence ID" value="XM_013039135.1"/>
</dbReference>
<dbReference type="InterPro" id="IPR000719">
    <property type="entry name" value="Prot_kinase_dom"/>
</dbReference>
<dbReference type="Pfam" id="PF00069">
    <property type="entry name" value="Pkinase"/>
    <property type="match status" value="1"/>
</dbReference>
<dbReference type="PANTHER" id="PTHR44329">
    <property type="entry name" value="SERINE/THREONINE-PROTEIN KINASE TNNI3K-RELATED"/>
    <property type="match status" value="1"/>
</dbReference>
<dbReference type="Proteomes" id="UP000008312">
    <property type="component" value="Unassembled WGS sequence"/>
</dbReference>
<evidence type="ECO:0000259" key="5">
    <source>
        <dbReference type="PROSITE" id="PS50011"/>
    </source>
</evidence>
<dbReference type="InterPro" id="IPR017441">
    <property type="entry name" value="Protein_kinase_ATP_BS"/>
</dbReference>
<dbReference type="PROSITE" id="PS00108">
    <property type="entry name" value="PROTEIN_KINASE_ST"/>
    <property type="match status" value="1"/>
</dbReference>
<keyword evidence="7" id="KW-1185">Reference proteome</keyword>
<organism evidence="6">
    <name type="scientific">Blastocystis hominis</name>
    <dbReference type="NCBI Taxonomy" id="12968"/>
    <lineage>
        <taxon>Eukaryota</taxon>
        <taxon>Sar</taxon>
        <taxon>Stramenopiles</taxon>
        <taxon>Bigyra</taxon>
        <taxon>Opalozoa</taxon>
        <taxon>Opalinata</taxon>
        <taxon>Blastocystidae</taxon>
        <taxon>Blastocystis</taxon>
    </lineage>
</organism>
<dbReference type="AlphaFoldDB" id="D8LY86"/>
<dbReference type="EMBL" id="FN668639">
    <property type="protein sequence ID" value="CBK20541.2"/>
    <property type="molecule type" value="Genomic_DNA"/>
</dbReference>
<feature type="binding site" evidence="3">
    <location>
        <position position="193"/>
    </location>
    <ligand>
        <name>ATP</name>
        <dbReference type="ChEBI" id="CHEBI:30616"/>
    </ligand>
</feature>
<evidence type="ECO:0000256" key="4">
    <source>
        <dbReference type="RuleBase" id="RU000304"/>
    </source>
</evidence>
<dbReference type="Gene3D" id="1.10.510.10">
    <property type="entry name" value="Transferase(Phosphotransferase) domain 1"/>
    <property type="match status" value="1"/>
</dbReference>
<keyword evidence="4" id="KW-0418">Kinase</keyword>
<protein>
    <recommendedName>
        <fullName evidence="5">Protein kinase domain-containing protein</fullName>
    </recommendedName>
</protein>
<dbReference type="OMA" id="DTHYERF"/>
<keyword evidence="1 3" id="KW-0547">Nucleotide-binding</keyword>
<dbReference type="GO" id="GO:0004674">
    <property type="term" value="F:protein serine/threonine kinase activity"/>
    <property type="evidence" value="ECO:0007669"/>
    <property type="project" value="UniProtKB-KW"/>
</dbReference>
<dbReference type="GeneID" id="24918144"/>
<keyword evidence="4" id="KW-0808">Transferase</keyword>
<dbReference type="InterPro" id="IPR008271">
    <property type="entry name" value="Ser/Thr_kinase_AS"/>
</dbReference>
<keyword evidence="2 3" id="KW-0067">ATP-binding</keyword>
<dbReference type="InterPro" id="IPR051681">
    <property type="entry name" value="Ser/Thr_Kinases-Pseudokinases"/>
</dbReference>
<sequence length="373" mass="43142">MNFTELVRSLSVDIKKINNANALQFYKQILCLLKKNIIYLNSYSLENTEDGDILGIFNIYIHFYKECMQHFVPCLFSVPLLHCFEKPPQITVDTHYERFHLLNQTLVHSDGRICVNDFMTWGNDSRFVELFDKIIDSFQFDPSHMTIKDPEDVSKYSYTEIPYEELTFGKPIGKGGYSTVYQGTWKGMDVALKVLYTNVNYELIKKETSIQRKIRHKNILPLYGVSRCEKGNQTEYILVLELADYSLDVVTQTYSKKLSNKQKMQILVEIAQGIAWMHTFGFIHRDLKTNNILIKDGHPLIADFGLSRELQNQSSIFMTTVGTPLTIAPEIVNQEEASNKADVYSFGCIISEVVSEMRCWSERKIRDKAEVEL</sequence>
<comment type="similarity">
    <text evidence="4">Belongs to the protein kinase superfamily.</text>
</comment>
<dbReference type="PROSITE" id="PS00107">
    <property type="entry name" value="PROTEIN_KINASE_ATP"/>
    <property type="match status" value="1"/>
</dbReference>
<name>D8LY86_BLAHO</name>
<dbReference type="SUPFAM" id="SSF56112">
    <property type="entry name" value="Protein kinase-like (PK-like)"/>
    <property type="match status" value="1"/>
</dbReference>
<evidence type="ECO:0000256" key="3">
    <source>
        <dbReference type="PROSITE-ProRule" id="PRU10141"/>
    </source>
</evidence>
<evidence type="ECO:0000313" key="6">
    <source>
        <dbReference type="EMBL" id="CBK20541.2"/>
    </source>
</evidence>
<evidence type="ECO:0000313" key="7">
    <source>
        <dbReference type="Proteomes" id="UP000008312"/>
    </source>
</evidence>
<reference evidence="6" key="1">
    <citation type="submission" date="2010-02" db="EMBL/GenBank/DDBJ databases">
        <title>Sequencing and annotation of the Blastocystis hominis genome.</title>
        <authorList>
            <person name="Wincker P."/>
        </authorList>
    </citation>
    <scope>NUCLEOTIDE SEQUENCE</scope>
    <source>
        <strain evidence="6">Singapore isolate B</strain>
    </source>
</reference>
<dbReference type="InterPro" id="IPR011009">
    <property type="entry name" value="Kinase-like_dom_sf"/>
</dbReference>
<keyword evidence="4" id="KW-0723">Serine/threonine-protein kinase</keyword>
<dbReference type="SMART" id="SM00220">
    <property type="entry name" value="S_TKc"/>
    <property type="match status" value="1"/>
</dbReference>
<evidence type="ECO:0000256" key="1">
    <source>
        <dbReference type="ARBA" id="ARBA00022741"/>
    </source>
</evidence>
<gene>
    <name evidence="6" type="ORF">GSBLH_T00000856001</name>
</gene>
<dbReference type="PROSITE" id="PS50011">
    <property type="entry name" value="PROTEIN_KINASE_DOM"/>
    <property type="match status" value="1"/>
</dbReference>
<dbReference type="Gene3D" id="3.30.200.20">
    <property type="entry name" value="Phosphorylase Kinase, domain 1"/>
    <property type="match status" value="1"/>
</dbReference>
<evidence type="ECO:0000256" key="2">
    <source>
        <dbReference type="ARBA" id="ARBA00022840"/>
    </source>
</evidence>
<dbReference type="GO" id="GO:0005524">
    <property type="term" value="F:ATP binding"/>
    <property type="evidence" value="ECO:0007669"/>
    <property type="project" value="UniProtKB-UniRule"/>
</dbReference>